<evidence type="ECO:0000256" key="2">
    <source>
        <dbReference type="ARBA" id="ARBA00022670"/>
    </source>
</evidence>
<organism evidence="9 10">
    <name type="scientific">Bacillus oleivorans</name>
    <dbReference type="NCBI Taxonomy" id="1448271"/>
    <lineage>
        <taxon>Bacteria</taxon>
        <taxon>Bacillati</taxon>
        <taxon>Bacillota</taxon>
        <taxon>Bacilli</taxon>
        <taxon>Bacillales</taxon>
        <taxon>Bacillaceae</taxon>
        <taxon>Bacillus</taxon>
    </lineage>
</organism>
<dbReference type="InterPro" id="IPR055210">
    <property type="entry name" value="CtpA/B_N"/>
</dbReference>
<dbReference type="SUPFAM" id="SSF52096">
    <property type="entry name" value="ClpP/crotonase"/>
    <property type="match status" value="1"/>
</dbReference>
<dbReference type="InterPro" id="IPR036365">
    <property type="entry name" value="PGBD-like_sf"/>
</dbReference>
<dbReference type="CDD" id="cd06782">
    <property type="entry name" value="cpPDZ_CPP-like"/>
    <property type="match status" value="1"/>
</dbReference>
<evidence type="ECO:0000256" key="4">
    <source>
        <dbReference type="ARBA" id="ARBA00022825"/>
    </source>
</evidence>
<dbReference type="PANTHER" id="PTHR32060">
    <property type="entry name" value="TAIL-SPECIFIC PROTEASE"/>
    <property type="match status" value="1"/>
</dbReference>
<proteinExistence type="inferred from homology"/>
<feature type="transmembrane region" description="Helical" evidence="7">
    <location>
        <begin position="55"/>
        <end position="76"/>
    </location>
</feature>
<keyword evidence="7" id="KW-1133">Transmembrane helix</keyword>
<evidence type="ECO:0000256" key="1">
    <source>
        <dbReference type="ARBA" id="ARBA00009179"/>
    </source>
</evidence>
<gene>
    <name evidence="9" type="ORF">SAMN05877753_102474</name>
</gene>
<reference evidence="9 10" key="1">
    <citation type="submission" date="2017-08" db="EMBL/GenBank/DDBJ databases">
        <authorList>
            <person name="de Groot N.N."/>
        </authorList>
    </citation>
    <scope>NUCLEOTIDE SEQUENCE [LARGE SCALE GENOMIC DNA]</scope>
    <source>
        <strain evidence="9 10">JC228</strain>
    </source>
</reference>
<dbReference type="GO" id="GO:0008236">
    <property type="term" value="F:serine-type peptidase activity"/>
    <property type="evidence" value="ECO:0007669"/>
    <property type="project" value="UniProtKB-KW"/>
</dbReference>
<keyword evidence="10" id="KW-1185">Reference proteome</keyword>
<dbReference type="GO" id="GO:0030288">
    <property type="term" value="C:outer membrane-bounded periplasmic space"/>
    <property type="evidence" value="ECO:0007669"/>
    <property type="project" value="TreeGrafter"/>
</dbReference>
<evidence type="ECO:0000313" key="10">
    <source>
        <dbReference type="Proteomes" id="UP000219546"/>
    </source>
</evidence>
<dbReference type="FunFam" id="2.30.42.10:FF:000063">
    <property type="entry name" value="Peptidase, S41 family"/>
    <property type="match status" value="1"/>
</dbReference>
<evidence type="ECO:0000256" key="7">
    <source>
        <dbReference type="SAM" id="Phobius"/>
    </source>
</evidence>
<dbReference type="InterPro" id="IPR002477">
    <property type="entry name" value="Peptidoglycan-bd-like"/>
</dbReference>
<keyword evidence="2 5" id="KW-0645">Protease</keyword>
<keyword evidence="4 5" id="KW-0720">Serine protease</keyword>
<dbReference type="AlphaFoldDB" id="A0A285CLB1"/>
<keyword evidence="3 5" id="KW-0378">Hydrolase</keyword>
<dbReference type="Gene3D" id="3.30.750.44">
    <property type="match status" value="1"/>
</dbReference>
<dbReference type="GO" id="GO:0007165">
    <property type="term" value="P:signal transduction"/>
    <property type="evidence" value="ECO:0007669"/>
    <property type="project" value="TreeGrafter"/>
</dbReference>
<dbReference type="Pfam" id="PF22694">
    <property type="entry name" value="CtpB_N-like"/>
    <property type="match status" value="1"/>
</dbReference>
<feature type="domain" description="PDZ" evidence="8">
    <location>
        <begin position="144"/>
        <end position="222"/>
    </location>
</feature>
<dbReference type="SMART" id="SM00228">
    <property type="entry name" value="PDZ"/>
    <property type="match status" value="1"/>
</dbReference>
<name>A0A285CLB1_9BACI</name>
<dbReference type="EMBL" id="OAOP01000002">
    <property type="protein sequence ID" value="SNX68332.1"/>
    <property type="molecule type" value="Genomic_DNA"/>
</dbReference>
<keyword evidence="7" id="KW-0812">Transmembrane</keyword>
<dbReference type="SUPFAM" id="SSF47090">
    <property type="entry name" value="PGBD-like"/>
    <property type="match status" value="1"/>
</dbReference>
<dbReference type="GO" id="GO:0006508">
    <property type="term" value="P:proteolysis"/>
    <property type="evidence" value="ECO:0007669"/>
    <property type="project" value="UniProtKB-KW"/>
</dbReference>
<dbReference type="InterPro" id="IPR005151">
    <property type="entry name" value="Tail-specific_protease"/>
</dbReference>
<accession>A0A285CLB1</accession>
<sequence length="519" mass="57045">MKVVKKMTENHNENNNLQNNEPLTEAEVKDETAEQATEQKEGNGSRWVRIKPFHFVMLLFFVVFLTAGITTFALAFGDEKVVEVGVPTRTEFNKLFEAYDILKKEYYDELDQEALVDGAINGMMEALGDPYSDYMNQAEAESFHMGISSSFQGIGAEIQEKDGYIMVVSPIKGSPAEKAGLKPQDIILAVDGESISGYSATEAVNLIRGEKGTDVILTIQRPGAEETMDITITRDEIPIQTVYGEMINDSIGKVQITSFSQNTTDELRETIQELEEQGMEGLVLDIRQNPGGLLTQAVSISSLFVPKDEILFQVETKDGKVEQFVSAEENPIDIPVVVVIDEGSASASEILAAAVSESAGIPLVGKTTFGKGTVQTAYDFDDKSNIKLTSAKWLTPSGEWIHEKGVKPDYEVSLPEFAFLPYINPETELKESIQSKEVETAEKMLEVIGYNPGKVDGLFDENTKNAVLALQKAAKLEETGILSSDTTVELMNRFSASIQENDTQIQKAVEVITANMAKQ</sequence>
<dbReference type="InterPro" id="IPR041489">
    <property type="entry name" value="PDZ_6"/>
</dbReference>
<feature type="compositionally biased region" description="Basic and acidic residues" evidence="6">
    <location>
        <begin position="26"/>
        <end position="41"/>
    </location>
</feature>
<comment type="similarity">
    <text evidence="1 5">Belongs to the peptidase S41A family.</text>
</comment>
<dbReference type="PANTHER" id="PTHR32060:SF30">
    <property type="entry name" value="CARBOXY-TERMINAL PROCESSING PROTEASE CTPA"/>
    <property type="match status" value="1"/>
</dbReference>
<evidence type="ECO:0000313" key="9">
    <source>
        <dbReference type="EMBL" id="SNX68332.1"/>
    </source>
</evidence>
<evidence type="ECO:0000256" key="3">
    <source>
        <dbReference type="ARBA" id="ARBA00022801"/>
    </source>
</evidence>
<dbReference type="NCBIfam" id="TIGR00225">
    <property type="entry name" value="prc"/>
    <property type="match status" value="1"/>
</dbReference>
<feature type="compositionally biased region" description="Basic and acidic residues" evidence="6">
    <location>
        <begin position="1"/>
        <end position="12"/>
    </location>
</feature>
<evidence type="ECO:0000259" key="8">
    <source>
        <dbReference type="PROSITE" id="PS50106"/>
    </source>
</evidence>
<dbReference type="InterPro" id="IPR036034">
    <property type="entry name" value="PDZ_sf"/>
</dbReference>
<dbReference type="InterPro" id="IPR001478">
    <property type="entry name" value="PDZ"/>
</dbReference>
<dbReference type="InterPro" id="IPR004447">
    <property type="entry name" value="Peptidase_S41A"/>
</dbReference>
<dbReference type="Gene3D" id="2.30.42.10">
    <property type="match status" value="1"/>
</dbReference>
<dbReference type="Gene3D" id="3.90.226.10">
    <property type="entry name" value="2-enoyl-CoA Hydratase, Chain A, domain 1"/>
    <property type="match status" value="1"/>
</dbReference>
<protein>
    <submittedName>
        <fullName evidence="9">Carboxyl-terminal processing protease</fullName>
    </submittedName>
</protein>
<dbReference type="Gene3D" id="1.10.101.10">
    <property type="entry name" value="PGBD-like superfamily/PGBD"/>
    <property type="match status" value="1"/>
</dbReference>
<dbReference type="CDD" id="cd07560">
    <property type="entry name" value="Peptidase_S41_CPP"/>
    <property type="match status" value="1"/>
</dbReference>
<dbReference type="SMART" id="SM00245">
    <property type="entry name" value="TSPc"/>
    <property type="match status" value="1"/>
</dbReference>
<dbReference type="Pfam" id="PF01471">
    <property type="entry name" value="PG_binding_1"/>
    <property type="match status" value="1"/>
</dbReference>
<dbReference type="SUPFAM" id="SSF50156">
    <property type="entry name" value="PDZ domain-like"/>
    <property type="match status" value="1"/>
</dbReference>
<keyword evidence="7" id="KW-0472">Membrane</keyword>
<dbReference type="Proteomes" id="UP000219546">
    <property type="component" value="Unassembled WGS sequence"/>
</dbReference>
<evidence type="ECO:0000256" key="5">
    <source>
        <dbReference type="RuleBase" id="RU004404"/>
    </source>
</evidence>
<dbReference type="Pfam" id="PF03572">
    <property type="entry name" value="Peptidase_S41"/>
    <property type="match status" value="1"/>
</dbReference>
<dbReference type="InterPro" id="IPR036366">
    <property type="entry name" value="PGBDSf"/>
</dbReference>
<evidence type="ECO:0000256" key="6">
    <source>
        <dbReference type="SAM" id="MobiDB-lite"/>
    </source>
</evidence>
<feature type="region of interest" description="Disordered" evidence="6">
    <location>
        <begin position="1"/>
        <end position="41"/>
    </location>
</feature>
<dbReference type="InterPro" id="IPR029045">
    <property type="entry name" value="ClpP/crotonase-like_dom_sf"/>
</dbReference>
<dbReference type="Pfam" id="PF17820">
    <property type="entry name" value="PDZ_6"/>
    <property type="match status" value="1"/>
</dbReference>
<dbReference type="PROSITE" id="PS50106">
    <property type="entry name" value="PDZ"/>
    <property type="match status" value="1"/>
</dbReference>
<dbReference type="GO" id="GO:0004175">
    <property type="term" value="F:endopeptidase activity"/>
    <property type="evidence" value="ECO:0007669"/>
    <property type="project" value="TreeGrafter"/>
</dbReference>